<dbReference type="PANTHER" id="PTHR34478">
    <property type="entry name" value="PROTEIN LEMA"/>
    <property type="match status" value="1"/>
</dbReference>
<evidence type="ECO:0000256" key="1">
    <source>
        <dbReference type="ARBA" id="ARBA00004167"/>
    </source>
</evidence>
<evidence type="ECO:0000256" key="3">
    <source>
        <dbReference type="ARBA" id="ARBA00022692"/>
    </source>
</evidence>
<evidence type="ECO:0000313" key="7">
    <source>
        <dbReference type="EMBL" id="RCX12387.1"/>
    </source>
</evidence>
<accession>A0A369AVZ4</accession>
<evidence type="ECO:0000256" key="5">
    <source>
        <dbReference type="ARBA" id="ARBA00023136"/>
    </source>
</evidence>
<keyword evidence="5 6" id="KW-0472">Membrane</keyword>
<comment type="caution">
    <text evidence="7">The sequence shown here is derived from an EMBL/GenBank/DDBJ whole genome shotgun (WGS) entry which is preliminary data.</text>
</comment>
<comment type="similarity">
    <text evidence="2">Belongs to the LemA family.</text>
</comment>
<dbReference type="Pfam" id="PF04011">
    <property type="entry name" value="LemA"/>
    <property type="match status" value="1"/>
</dbReference>
<dbReference type="InterPro" id="IPR023353">
    <property type="entry name" value="LemA-like_dom_sf"/>
</dbReference>
<evidence type="ECO:0000256" key="6">
    <source>
        <dbReference type="SAM" id="Phobius"/>
    </source>
</evidence>
<dbReference type="Proteomes" id="UP000253034">
    <property type="component" value="Unassembled WGS sequence"/>
</dbReference>
<keyword evidence="3 6" id="KW-0812">Transmembrane</keyword>
<dbReference type="GO" id="GO:0016020">
    <property type="term" value="C:membrane"/>
    <property type="evidence" value="ECO:0007669"/>
    <property type="project" value="UniProtKB-SubCell"/>
</dbReference>
<evidence type="ECO:0000256" key="2">
    <source>
        <dbReference type="ARBA" id="ARBA00008854"/>
    </source>
</evidence>
<evidence type="ECO:0000256" key="4">
    <source>
        <dbReference type="ARBA" id="ARBA00022989"/>
    </source>
</evidence>
<dbReference type="Gene3D" id="1.20.1440.20">
    <property type="entry name" value="LemA-like domain"/>
    <property type="match status" value="1"/>
</dbReference>
<dbReference type="AlphaFoldDB" id="A0A369AVZ4"/>
<dbReference type="PANTHER" id="PTHR34478:SF2">
    <property type="entry name" value="MEMBRANE PROTEIN"/>
    <property type="match status" value="1"/>
</dbReference>
<keyword evidence="8" id="KW-1185">Reference proteome</keyword>
<feature type="transmembrane region" description="Helical" evidence="6">
    <location>
        <begin position="13"/>
        <end position="38"/>
    </location>
</feature>
<dbReference type="SUPFAM" id="SSF140478">
    <property type="entry name" value="LemA-like"/>
    <property type="match status" value="1"/>
</dbReference>
<comment type="subcellular location">
    <subcellularLocation>
        <location evidence="1">Membrane</location>
        <topology evidence="1">Single-pass membrane protein</topology>
    </subcellularLocation>
</comment>
<keyword evidence="4 6" id="KW-1133">Transmembrane helix</keyword>
<dbReference type="RefSeq" id="WP_114299003.1">
    <property type="nucleotide sequence ID" value="NZ_QPJT01000022.1"/>
</dbReference>
<sequence>MGYRYDAYPWGRWIKWGVLLLIIVIIAGNAVAVHNGLVSADQRVKSKWSQVENVMQRRADVINNLVETVKGYAKHEEKVFGDIASARSVLMNGSADVESKLEADRAISEAARSVLLLVENYPDLKASEQFANLQMEIERSENRVSIARKDFIESVEAYNLKITRFPGSIFARMTGFSEKEYFKASPDAQKAPEVKF</sequence>
<proteinExistence type="inferred from homology"/>
<evidence type="ECO:0000313" key="8">
    <source>
        <dbReference type="Proteomes" id="UP000253034"/>
    </source>
</evidence>
<dbReference type="EMBL" id="QPJT01000022">
    <property type="protein sequence ID" value="RCX12387.1"/>
    <property type="molecule type" value="Genomic_DNA"/>
</dbReference>
<reference evidence="7 8" key="1">
    <citation type="submission" date="2018-07" db="EMBL/GenBank/DDBJ databases">
        <title>Genomic Encyclopedia of Type Strains, Phase IV (KMG-IV): sequencing the most valuable type-strain genomes for metagenomic binning, comparative biology and taxonomic classification.</title>
        <authorList>
            <person name="Goeker M."/>
        </authorList>
    </citation>
    <scope>NUCLEOTIDE SEQUENCE [LARGE SCALE GENOMIC DNA]</scope>
    <source>
        <strain evidence="7 8">DSM 27016</strain>
    </source>
</reference>
<protein>
    <submittedName>
        <fullName evidence="7">LemA protein</fullName>
    </submittedName>
</protein>
<dbReference type="InterPro" id="IPR007156">
    <property type="entry name" value="MamQ_LemA"/>
</dbReference>
<gene>
    <name evidence="7" type="ORF">DFR58_12276</name>
</gene>
<organism evidence="7 8">
    <name type="scientific">Anaerobacterium chartisolvens</name>
    <dbReference type="NCBI Taxonomy" id="1297424"/>
    <lineage>
        <taxon>Bacteria</taxon>
        <taxon>Bacillati</taxon>
        <taxon>Bacillota</taxon>
        <taxon>Clostridia</taxon>
        <taxon>Eubacteriales</taxon>
        <taxon>Oscillospiraceae</taxon>
        <taxon>Anaerobacterium</taxon>
    </lineage>
</organism>
<dbReference type="OrthoDB" id="9804152at2"/>
<name>A0A369AVZ4_9FIRM</name>